<dbReference type="Proteomes" id="UP000521032">
    <property type="component" value="Unassembled WGS sequence"/>
</dbReference>
<name>A0A6V7R1Y5_9BACL</name>
<protein>
    <submittedName>
        <fullName evidence="1">Nuclease-related domain protein</fullName>
    </submittedName>
</protein>
<dbReference type="AlphaFoldDB" id="A0A6V7R1Y5"/>
<sequence length="215" mass="25649">MRNNDWFLISGKQIDNPVNQLQRQRVRLEKFFEENKINLKINQKLVFINPKFVLYEAKRDFNVIMPGQIDWLIEELNRIPCRVYEHQQKIVDTIQTKSLKKSRYETDLDYEYDRLFKGITCVTCESFVEFDFDVSRKKVQCPKCGESELVDAAVLRNIKDYIILFPEEQLTVGRMLDWMGFILSKQQIRRILNKYGAKQGSGRKTYYVIDNNKLN</sequence>
<keyword evidence="2" id="KW-1185">Reference proteome</keyword>
<evidence type="ECO:0000313" key="2">
    <source>
        <dbReference type="Proteomes" id="UP000521032"/>
    </source>
</evidence>
<organism evidence="1 2">
    <name type="scientific">Phocicoccus schoeneichii</name>
    <dbReference type="NCBI Taxonomy" id="1812261"/>
    <lineage>
        <taxon>Bacteria</taxon>
        <taxon>Bacillati</taxon>
        <taxon>Bacillota</taxon>
        <taxon>Bacilli</taxon>
        <taxon>Bacillales</taxon>
        <taxon>Salinicoccaceae</taxon>
        <taxon>Phocicoccus</taxon>
    </lineage>
</organism>
<gene>
    <name evidence="1" type="ORF">JEOSCH030_00124</name>
</gene>
<comment type="caution">
    <text evidence="1">The sequence shown here is derived from an EMBL/GenBank/DDBJ whole genome shotgun (WGS) entry which is preliminary data.</text>
</comment>
<evidence type="ECO:0000313" key="1">
    <source>
        <dbReference type="EMBL" id="CAD2070942.1"/>
    </source>
</evidence>
<accession>A0A6V7R1Y5</accession>
<reference evidence="1 2" key="1">
    <citation type="submission" date="2020-07" db="EMBL/GenBank/DDBJ databases">
        <authorList>
            <person name="Criscuolo A."/>
        </authorList>
    </citation>
    <scope>NUCLEOTIDE SEQUENCE [LARGE SCALE GENOMIC DNA]</scope>
    <source>
        <strain evidence="2">CIP 111030</strain>
    </source>
</reference>
<proteinExistence type="predicted"/>
<dbReference type="EMBL" id="CAJEWE010000003">
    <property type="protein sequence ID" value="CAD2070942.1"/>
    <property type="molecule type" value="Genomic_DNA"/>
</dbReference>